<dbReference type="STRING" id="74649.A0A2P6PGZ6"/>
<dbReference type="Proteomes" id="UP000238479">
    <property type="component" value="Chromosome 7"/>
</dbReference>
<keyword evidence="2" id="KW-1185">Reference proteome</keyword>
<evidence type="ECO:0000313" key="1">
    <source>
        <dbReference type="EMBL" id="PRQ21204.1"/>
    </source>
</evidence>
<reference evidence="1 2" key="1">
    <citation type="journal article" date="2018" name="Nat. Genet.">
        <title>The Rosa genome provides new insights in the design of modern roses.</title>
        <authorList>
            <person name="Bendahmane M."/>
        </authorList>
    </citation>
    <scope>NUCLEOTIDE SEQUENCE [LARGE SCALE GENOMIC DNA]</scope>
    <source>
        <strain evidence="2">cv. Old Blush</strain>
    </source>
</reference>
<evidence type="ECO:0000313" key="2">
    <source>
        <dbReference type="Proteomes" id="UP000238479"/>
    </source>
</evidence>
<proteinExistence type="predicted"/>
<accession>A0A2P6PGZ6</accession>
<comment type="caution">
    <text evidence="1">The sequence shown here is derived from an EMBL/GenBank/DDBJ whole genome shotgun (WGS) entry which is preliminary data.</text>
</comment>
<organism evidence="1 2">
    <name type="scientific">Rosa chinensis</name>
    <name type="common">China rose</name>
    <dbReference type="NCBI Taxonomy" id="74649"/>
    <lineage>
        <taxon>Eukaryota</taxon>
        <taxon>Viridiplantae</taxon>
        <taxon>Streptophyta</taxon>
        <taxon>Embryophyta</taxon>
        <taxon>Tracheophyta</taxon>
        <taxon>Spermatophyta</taxon>
        <taxon>Magnoliopsida</taxon>
        <taxon>eudicotyledons</taxon>
        <taxon>Gunneridae</taxon>
        <taxon>Pentapetalae</taxon>
        <taxon>rosids</taxon>
        <taxon>fabids</taxon>
        <taxon>Rosales</taxon>
        <taxon>Rosaceae</taxon>
        <taxon>Rosoideae</taxon>
        <taxon>Rosoideae incertae sedis</taxon>
        <taxon>Rosa</taxon>
    </lineage>
</organism>
<dbReference type="PANTHER" id="PTHR33735">
    <property type="entry name" value="EXPRESSED PROTEIN"/>
    <property type="match status" value="1"/>
</dbReference>
<sequence>MAKREYFWGIYKFRSILGATLHRNRASCTTYLSNGRQGHEVSAPTAVSNMFGHRGYSANNPLGLRLFSSTNNKPWTKLEQPLPATTSSRRTISNWVRWILGSLLSILIPVWTHKYWENLQMIEGEAEVVMEEVDNVAKVVERVATVAEKVSADVADKLPTNHTRLKEIALLIERVSELAAQDAQLTQDFIHKVDSLKQDLGDLKTLVEPVVDKIENYEFHGNYSPVSTKEQN</sequence>
<gene>
    <name evidence="1" type="ORF">RchiOBHm_Chr7g0236611</name>
</gene>
<name>A0A2P6PGZ6_ROSCH</name>
<dbReference type="EMBL" id="PDCK01000045">
    <property type="protein sequence ID" value="PRQ21204.1"/>
    <property type="molecule type" value="Genomic_DNA"/>
</dbReference>
<dbReference type="OMA" id="MAKREYF"/>
<dbReference type="PANTHER" id="PTHR33735:SF10">
    <property type="entry name" value="EXPRESSED PROTEIN"/>
    <property type="match status" value="1"/>
</dbReference>
<protein>
    <submittedName>
        <fullName evidence="1">Uncharacterized protein</fullName>
    </submittedName>
</protein>
<dbReference type="Gramene" id="PRQ21204">
    <property type="protein sequence ID" value="PRQ21204"/>
    <property type="gene ID" value="RchiOBHm_Chr7g0236611"/>
</dbReference>
<dbReference type="AlphaFoldDB" id="A0A2P6PGZ6"/>